<evidence type="ECO:0000256" key="1">
    <source>
        <dbReference type="ARBA" id="ARBA00022737"/>
    </source>
</evidence>
<evidence type="ECO:0000313" key="4">
    <source>
        <dbReference type="EMBL" id="CAG8730397.1"/>
    </source>
</evidence>
<dbReference type="InterPro" id="IPR045095">
    <property type="entry name" value="ACDP"/>
</dbReference>
<dbReference type="GO" id="GO:0010960">
    <property type="term" value="P:magnesium ion homeostasis"/>
    <property type="evidence" value="ECO:0007669"/>
    <property type="project" value="InterPro"/>
</dbReference>
<accession>A0A9N9NG32</accession>
<keyword evidence="2" id="KW-0129">CBS domain</keyword>
<dbReference type="SUPFAM" id="SSF54631">
    <property type="entry name" value="CBS-domain pair"/>
    <property type="match status" value="1"/>
</dbReference>
<evidence type="ECO:0000259" key="3">
    <source>
        <dbReference type="PROSITE" id="PS51371"/>
    </source>
</evidence>
<dbReference type="GO" id="GO:0005737">
    <property type="term" value="C:cytoplasm"/>
    <property type="evidence" value="ECO:0007669"/>
    <property type="project" value="TreeGrafter"/>
</dbReference>
<evidence type="ECO:0000313" key="5">
    <source>
        <dbReference type="Proteomes" id="UP000789342"/>
    </source>
</evidence>
<sequence>SFIMYNPDDPRPLSEFGINTMPTVDAGTPLFDILNTFQEGRSHMAIVVKGEQSIPIGIITLEDVLEELIQEEIYDESDKRVGLAVKLETGDQLILASKKRRTNTSNQNVILKNKFKSSSRNNTDLPSSFKTGNGFGIPDANIHSDDLIVFDEPTEPTGSSQRVV</sequence>
<comment type="caution">
    <text evidence="4">The sequence shown here is derived from an EMBL/GenBank/DDBJ whole genome shotgun (WGS) entry which is preliminary data.</text>
</comment>
<dbReference type="PANTHER" id="PTHR12064:SF97">
    <property type="entry name" value="METAL TRANSPORTER CNNM-5"/>
    <property type="match status" value="1"/>
</dbReference>
<keyword evidence="1" id="KW-0677">Repeat</keyword>
<feature type="non-terminal residue" evidence="4">
    <location>
        <position position="1"/>
    </location>
</feature>
<dbReference type="PROSITE" id="PS51371">
    <property type="entry name" value="CBS"/>
    <property type="match status" value="1"/>
</dbReference>
<dbReference type="Gene3D" id="3.10.580.10">
    <property type="entry name" value="CBS-domain"/>
    <property type="match status" value="1"/>
</dbReference>
<dbReference type="AlphaFoldDB" id="A0A9N9NG32"/>
<dbReference type="EMBL" id="CAJVPV010025971">
    <property type="protein sequence ID" value="CAG8730397.1"/>
    <property type="molecule type" value="Genomic_DNA"/>
</dbReference>
<dbReference type="GO" id="GO:0030026">
    <property type="term" value="P:intracellular manganese ion homeostasis"/>
    <property type="evidence" value="ECO:0007669"/>
    <property type="project" value="TreeGrafter"/>
</dbReference>
<feature type="domain" description="CBS" evidence="3">
    <location>
        <begin position="13"/>
        <end position="76"/>
    </location>
</feature>
<name>A0A9N9NG32_9GLOM</name>
<dbReference type="PANTHER" id="PTHR12064">
    <property type="entry name" value="METAL TRANSPORTER CNNM"/>
    <property type="match status" value="1"/>
</dbReference>
<evidence type="ECO:0000256" key="2">
    <source>
        <dbReference type="PROSITE-ProRule" id="PRU00703"/>
    </source>
</evidence>
<organism evidence="4 5">
    <name type="scientific">Acaulospora morrowiae</name>
    <dbReference type="NCBI Taxonomy" id="94023"/>
    <lineage>
        <taxon>Eukaryota</taxon>
        <taxon>Fungi</taxon>
        <taxon>Fungi incertae sedis</taxon>
        <taxon>Mucoromycota</taxon>
        <taxon>Glomeromycotina</taxon>
        <taxon>Glomeromycetes</taxon>
        <taxon>Diversisporales</taxon>
        <taxon>Acaulosporaceae</taxon>
        <taxon>Acaulospora</taxon>
    </lineage>
</organism>
<reference evidence="4" key="1">
    <citation type="submission" date="2021-06" db="EMBL/GenBank/DDBJ databases">
        <authorList>
            <person name="Kallberg Y."/>
            <person name="Tangrot J."/>
            <person name="Rosling A."/>
        </authorList>
    </citation>
    <scope>NUCLEOTIDE SEQUENCE</scope>
    <source>
        <strain evidence="4">CL551</strain>
    </source>
</reference>
<dbReference type="Pfam" id="PF00571">
    <property type="entry name" value="CBS"/>
    <property type="match status" value="1"/>
</dbReference>
<dbReference type="Proteomes" id="UP000789342">
    <property type="component" value="Unassembled WGS sequence"/>
</dbReference>
<keyword evidence="5" id="KW-1185">Reference proteome</keyword>
<dbReference type="InterPro" id="IPR046342">
    <property type="entry name" value="CBS_dom_sf"/>
</dbReference>
<dbReference type="OrthoDB" id="5353557at2759"/>
<gene>
    <name evidence="4" type="ORF">AMORRO_LOCUS13973</name>
</gene>
<protein>
    <submittedName>
        <fullName evidence="4">14746_t:CDS:1</fullName>
    </submittedName>
</protein>
<dbReference type="InterPro" id="IPR000644">
    <property type="entry name" value="CBS_dom"/>
</dbReference>
<proteinExistence type="predicted"/>